<dbReference type="InterPro" id="IPR000490">
    <property type="entry name" value="Glyco_hydro_17"/>
</dbReference>
<evidence type="ECO:0000256" key="11">
    <source>
        <dbReference type="ARBA" id="ARBA00023316"/>
    </source>
</evidence>
<dbReference type="EMBL" id="JABTCG010000001">
    <property type="protein sequence ID" value="MBD0849986.1"/>
    <property type="molecule type" value="Genomic_DNA"/>
</dbReference>
<evidence type="ECO:0000313" key="17">
    <source>
        <dbReference type="Proteomes" id="UP000598350"/>
    </source>
</evidence>
<evidence type="ECO:0000256" key="7">
    <source>
        <dbReference type="ARBA" id="ARBA00022801"/>
    </source>
</evidence>
<comment type="caution">
    <text evidence="16">The sequence shown here is derived from an EMBL/GenBank/DDBJ whole genome shotgun (WGS) entry which is preliminary data.</text>
</comment>
<keyword evidence="9" id="KW-0325">Glycoprotein</keyword>
<keyword evidence="5" id="KW-0964">Secreted</keyword>
<evidence type="ECO:0000256" key="8">
    <source>
        <dbReference type="ARBA" id="ARBA00023136"/>
    </source>
</evidence>
<evidence type="ECO:0000256" key="6">
    <source>
        <dbReference type="ARBA" id="ARBA00022729"/>
    </source>
</evidence>
<keyword evidence="10" id="KW-0119">Carbohydrate metabolism</keyword>
<evidence type="ECO:0000256" key="9">
    <source>
        <dbReference type="ARBA" id="ARBA00023180"/>
    </source>
</evidence>
<reference evidence="16 17" key="1">
    <citation type="submission" date="2020-05" db="EMBL/GenBank/DDBJ databases">
        <title>The draft genome sequence of Maribacter arenosus CAU 1321.</title>
        <authorList>
            <person name="Mu L."/>
        </authorList>
    </citation>
    <scope>NUCLEOTIDE SEQUENCE [LARGE SCALE GENOMIC DNA]</scope>
    <source>
        <strain evidence="16 17">CAU 1321</strain>
    </source>
</reference>
<dbReference type="Gene3D" id="3.20.20.80">
    <property type="entry name" value="Glycosidases"/>
    <property type="match status" value="1"/>
</dbReference>
<keyword evidence="12" id="KW-0624">Polysaccharide degradation</keyword>
<comment type="subcellular location">
    <subcellularLocation>
        <location evidence="2">Cell membrane</location>
    </subcellularLocation>
    <subcellularLocation>
        <location evidence="1">Secreted</location>
        <location evidence="1">Cell wall</location>
    </subcellularLocation>
</comment>
<evidence type="ECO:0000256" key="13">
    <source>
        <dbReference type="ARBA" id="ARBA00037649"/>
    </source>
</evidence>
<proteinExistence type="predicted"/>
<evidence type="ECO:0000256" key="5">
    <source>
        <dbReference type="ARBA" id="ARBA00022525"/>
    </source>
</evidence>
<keyword evidence="8" id="KW-0472">Membrane</keyword>
<dbReference type="GO" id="GO:0016787">
    <property type="term" value="F:hydrolase activity"/>
    <property type="evidence" value="ECO:0007669"/>
    <property type="project" value="UniProtKB-KW"/>
</dbReference>
<evidence type="ECO:0000313" key="16">
    <source>
        <dbReference type="EMBL" id="MBD0849986.1"/>
    </source>
</evidence>
<dbReference type="SUPFAM" id="SSF51445">
    <property type="entry name" value="(Trans)glycosidases"/>
    <property type="match status" value="1"/>
</dbReference>
<evidence type="ECO:0000256" key="15">
    <source>
        <dbReference type="ARBA" id="ARBA00043078"/>
    </source>
</evidence>
<sequence length="303" mass="34669">MSYREGQEFSIKDIDLTQQVGVDFSKYLSKDLEKLWRKTLKSGMHGLCFSLYEDGQKPGDVITEEQVRRRMEIIKPYTKWVRSFSCTEGNEFIPKIAREYGIKTLVGAWLGDDPEINEREIEGLIQLTNEGFVDIAAVGNEVLYRNDLSEEELIGFIERVKAKLPEGIPVGYVDAYYEFSEHPRITTLCDVILANCYPYWEGCPFEYSLGHMQQMYGQATHAANGKKVIITETGWPSQGTGLKGAQPSAENAMKYFINAQVWSAKQNIEMFYFSSFDESWKVGPEGDVGAYWGLWDKDEKLKF</sequence>
<dbReference type="Proteomes" id="UP000598350">
    <property type="component" value="Unassembled WGS sequence"/>
</dbReference>
<dbReference type="RefSeq" id="WP_188313081.1">
    <property type="nucleotide sequence ID" value="NZ_JABTCG010000001.1"/>
</dbReference>
<evidence type="ECO:0000256" key="14">
    <source>
        <dbReference type="ARBA" id="ARBA00042373"/>
    </source>
</evidence>
<keyword evidence="11" id="KW-0961">Cell wall biogenesis/degradation</keyword>
<evidence type="ECO:0000256" key="2">
    <source>
        <dbReference type="ARBA" id="ARBA00004236"/>
    </source>
</evidence>
<dbReference type="PANTHER" id="PTHR16631:SF17">
    <property type="entry name" value="GLUCAN ENDO-1,3-BETA-GLUCOSIDASE BTGC"/>
    <property type="match status" value="1"/>
</dbReference>
<evidence type="ECO:0000256" key="12">
    <source>
        <dbReference type="ARBA" id="ARBA00023326"/>
    </source>
</evidence>
<dbReference type="InterPro" id="IPR017853">
    <property type="entry name" value="GH"/>
</dbReference>
<keyword evidence="3" id="KW-1003">Cell membrane</keyword>
<evidence type="ECO:0000256" key="3">
    <source>
        <dbReference type="ARBA" id="ARBA00022475"/>
    </source>
</evidence>
<keyword evidence="17" id="KW-1185">Reference proteome</keyword>
<keyword evidence="7 16" id="KW-0378">Hydrolase</keyword>
<comment type="function">
    <text evidence="13">Glucanases play a role in cell expansion during growth, in cell-cell fusion during mating, and in spore release during sporulation. This enzyme may be involved in beta-glucan degradation. Active on laminarin and lichenan.</text>
</comment>
<name>A0ABR7V8I4_9FLAO</name>
<evidence type="ECO:0000256" key="4">
    <source>
        <dbReference type="ARBA" id="ARBA00022512"/>
    </source>
</evidence>
<dbReference type="InterPro" id="IPR050732">
    <property type="entry name" value="Beta-glucan_modifiers"/>
</dbReference>
<accession>A0ABR7V8I4</accession>
<protein>
    <recommendedName>
        <fullName evidence="15">Endo-1,3-beta-glucanase btgC</fullName>
    </recommendedName>
    <alternativeName>
        <fullName evidence="14">Laminarinase btgC</fullName>
    </alternativeName>
</protein>
<gene>
    <name evidence="16" type="ORF">HPE63_04825</name>
</gene>
<evidence type="ECO:0000256" key="1">
    <source>
        <dbReference type="ARBA" id="ARBA00004191"/>
    </source>
</evidence>
<dbReference type="Pfam" id="PF00332">
    <property type="entry name" value="Glyco_hydro_17"/>
    <property type="match status" value="1"/>
</dbReference>
<evidence type="ECO:0000256" key="10">
    <source>
        <dbReference type="ARBA" id="ARBA00023277"/>
    </source>
</evidence>
<organism evidence="16 17">
    <name type="scientific">Maribacter arenosus</name>
    <dbReference type="NCBI Taxonomy" id="1854708"/>
    <lineage>
        <taxon>Bacteria</taxon>
        <taxon>Pseudomonadati</taxon>
        <taxon>Bacteroidota</taxon>
        <taxon>Flavobacteriia</taxon>
        <taxon>Flavobacteriales</taxon>
        <taxon>Flavobacteriaceae</taxon>
        <taxon>Maribacter</taxon>
    </lineage>
</organism>
<keyword evidence="4" id="KW-0134">Cell wall</keyword>
<keyword evidence="6" id="KW-0732">Signal</keyword>
<dbReference type="PANTHER" id="PTHR16631">
    <property type="entry name" value="GLUCAN 1,3-BETA-GLUCOSIDASE"/>
    <property type="match status" value="1"/>
</dbReference>